<organism evidence="2">
    <name type="scientific">Salmonella enterica</name>
    <name type="common">Salmonella choleraesuis</name>
    <dbReference type="NCBI Taxonomy" id="28901"/>
    <lineage>
        <taxon>Bacteria</taxon>
        <taxon>Pseudomonadati</taxon>
        <taxon>Pseudomonadota</taxon>
        <taxon>Gammaproteobacteria</taxon>
        <taxon>Enterobacterales</taxon>
        <taxon>Enterobacteriaceae</taxon>
        <taxon>Salmonella</taxon>
    </lineage>
</organism>
<name>A0A743HM96_SALER</name>
<evidence type="ECO:0000256" key="1">
    <source>
        <dbReference type="SAM" id="SignalP"/>
    </source>
</evidence>
<reference evidence="2" key="1">
    <citation type="journal article" date="2018" name="Genome Biol.">
        <title>SKESA: strategic k-mer extension for scrupulous assemblies.</title>
        <authorList>
            <person name="Souvorov A."/>
            <person name="Agarwala R."/>
            <person name="Lipman D.J."/>
        </authorList>
    </citation>
    <scope>NUCLEOTIDE SEQUENCE</scope>
    <source>
        <strain evidence="2">MA.AU5 KAK-SR</strain>
    </source>
</reference>
<dbReference type="AlphaFoldDB" id="A0A743HM96"/>
<keyword evidence="1" id="KW-0732">Signal</keyword>
<accession>A0A743HM96</accession>
<sequence>MMKKLLLLLLIATSAMADNSDPVSQAVAFNKWYVAQIDKNNFPITDGKVIDKYVTAATMQKLRRTQAPDYDGVFYSADFFLKAQDISEDWPGHVTAIAGDTDPICVNVYVAFGEKQNHIVSDCMVKEDGSWKVQSVTSLQFTRNL</sequence>
<reference evidence="2" key="2">
    <citation type="submission" date="2020-02" db="EMBL/GenBank/DDBJ databases">
        <authorList>
            <consortium name="NCBI Pathogen Detection Project"/>
        </authorList>
    </citation>
    <scope>NUCLEOTIDE SEQUENCE</scope>
    <source>
        <strain evidence="2">MA.AU5 KAK-SR</strain>
    </source>
</reference>
<dbReference type="Gene3D" id="3.10.450.50">
    <property type="match status" value="1"/>
</dbReference>
<feature type="signal peptide" evidence="1">
    <location>
        <begin position="1"/>
        <end position="17"/>
    </location>
</feature>
<feature type="chain" id="PRO_5028019017" evidence="1">
    <location>
        <begin position="18"/>
        <end position="145"/>
    </location>
</feature>
<gene>
    <name evidence="2" type="ORF">G9B33_002866</name>
</gene>
<evidence type="ECO:0000313" key="2">
    <source>
        <dbReference type="EMBL" id="HAF1791848.1"/>
    </source>
</evidence>
<comment type="caution">
    <text evidence="2">The sequence shown here is derived from an EMBL/GenBank/DDBJ whole genome shotgun (WGS) entry which is preliminary data.</text>
</comment>
<proteinExistence type="predicted"/>
<dbReference type="EMBL" id="DAAUKB010000004">
    <property type="protein sequence ID" value="HAF1791848.1"/>
    <property type="molecule type" value="Genomic_DNA"/>
</dbReference>
<protein>
    <submittedName>
        <fullName evidence="2">DUF3828 domain-containing protein</fullName>
    </submittedName>
</protein>